<feature type="transmembrane region" description="Helical" evidence="7">
    <location>
        <begin position="236"/>
        <end position="257"/>
    </location>
</feature>
<dbReference type="AlphaFoldDB" id="A0A410WPK5"/>
<comment type="subcellular location">
    <subcellularLocation>
        <location evidence="1">Cell membrane</location>
        <topology evidence="1">Multi-pass membrane protein</topology>
    </subcellularLocation>
</comment>
<evidence type="ECO:0000259" key="8">
    <source>
        <dbReference type="PROSITE" id="PS50156"/>
    </source>
</evidence>
<evidence type="ECO:0000256" key="5">
    <source>
        <dbReference type="ARBA" id="ARBA00022989"/>
    </source>
</evidence>
<evidence type="ECO:0000256" key="1">
    <source>
        <dbReference type="ARBA" id="ARBA00004651"/>
    </source>
</evidence>
<dbReference type="Gene3D" id="1.20.1640.10">
    <property type="entry name" value="Multidrug efflux transporter AcrB transmembrane domain"/>
    <property type="match status" value="2"/>
</dbReference>
<dbReference type="PROSITE" id="PS50156">
    <property type="entry name" value="SSD"/>
    <property type="match status" value="1"/>
</dbReference>
<dbReference type="KEGG" id="pchi:PC41400_00510"/>
<dbReference type="InterPro" id="IPR000731">
    <property type="entry name" value="SSD"/>
</dbReference>
<feature type="transmembrane region" description="Helical" evidence="7">
    <location>
        <begin position="367"/>
        <end position="384"/>
    </location>
</feature>
<feature type="transmembrane region" description="Helical" evidence="7">
    <location>
        <begin position="899"/>
        <end position="925"/>
    </location>
</feature>
<evidence type="ECO:0000256" key="7">
    <source>
        <dbReference type="SAM" id="Phobius"/>
    </source>
</evidence>
<dbReference type="PANTHER" id="PTHR33406:SF6">
    <property type="entry name" value="MEMBRANE PROTEIN YDGH-RELATED"/>
    <property type="match status" value="1"/>
</dbReference>
<name>A0A410WPK5_9BACL</name>
<keyword evidence="12" id="KW-1185">Reference proteome</keyword>
<evidence type="ECO:0000313" key="11">
    <source>
        <dbReference type="Proteomes" id="UP000288943"/>
    </source>
</evidence>
<sequence>MRTVLKLRWLVLVLWIAVAAGLMLTAPNMESLVREKGQITVPEGYSSTKAAKLIEEMKKGSPEAEGERSSVLVFHGTEKLTQAQLDEIKRGVDKLKNAKDSAGVSSVMTHFDNKELEKQMVSEDGKTVLVLVNTAKDGREAKEVRDALYGTVSDVKVEHYYTGNWLIQEDVMASSQEGLKKTEYITVIFILAILFIVFRSAVAPFIPLLTVGFSYLVSQSVVAFLVKYADFPLSNFTQIFLVAVLFGIGTDYCILLISRFKEELAHSGDKTEAILATYRTAGRTVFFSGLAVLVGFASIGLSTFVLYRSAVAVAVGVAVMLLALVTLVPFFMAVLGKVIFWPAKGSLEHKPSRLWGAVGSFSLKKPLWSLAILAVIIVPFLVAYKGSTSFNSLDEIGEKYDSVKAFNLISSSFGPGDTLPSTVVVKTDKPLDNSEGLAAVEQITRELAKVDGVKNVRSVTRPTGEPLDDLQVSTQVDKLEGGIGQSGDGLGEIGKGLSEASGALSANAPKLNEAANGAKQLVDGTNALKTGVVQLGDGLERLEAGLRSGSAGAGELRAGLAQAKASADQLAAASNDLLAGYKQVGGGLGQLTQAYGDVASQASGLAQGLGDVGKGLGGLAQKYPELKSDPDFLKTQGAVTQLQTGAAQLGEGLKQLNQQLAGANQGLQQANAGFEKAAAGQAALAQGLAQLSDGIAKLQAGIDQAADGQGQIVAKLPELTKGFDKLNSGQKELQQGFAQLNGQLGELTGGLDKSVNGLSQVSGGLKSAQDYLKELSAAPNKQISGWFMPQDVISGTEFQPSLDAYMSKDRKIAKFEVIFEGNPYEVETLEQSGELTAAVERAVKGTPLQNAAYAVDGVTSMNNDLKNISAADYSRTAMLMLIGIALILIVLFRSIVIPIYLILSLLLTYYTSMAITEVIFVRMLGYSGISWAVPFFGFVMLMALGIDYSIFLMDRFKEYRHLSPQQAILEAMKNMGTVIMSAALILGGTFAAMLPSGVMSLLQIATIVLCGLFLYALIMLPLFIPVMVRMFGPANWWPFMGRKERGEDASYSADSASSSLH</sequence>
<feature type="transmembrane region" description="Helical" evidence="7">
    <location>
        <begin position="184"/>
        <end position="216"/>
    </location>
</feature>
<dbReference type="Proteomes" id="UP000288943">
    <property type="component" value="Chromosome"/>
</dbReference>
<feature type="domain" description="SSD" evidence="8">
    <location>
        <begin position="902"/>
        <end position="1030"/>
    </location>
</feature>
<dbReference type="GeneID" id="95373296"/>
<dbReference type="Proteomes" id="UP001527202">
    <property type="component" value="Unassembled WGS sequence"/>
</dbReference>
<protein>
    <submittedName>
        <fullName evidence="10">MMPL family transporter</fullName>
    </submittedName>
</protein>
<dbReference type="EMBL" id="JAMDMJ010000034">
    <property type="protein sequence ID" value="MCY9598719.1"/>
    <property type="molecule type" value="Genomic_DNA"/>
</dbReference>
<feature type="transmembrane region" description="Helical" evidence="7">
    <location>
        <begin position="974"/>
        <end position="994"/>
    </location>
</feature>
<feature type="transmembrane region" description="Helical" evidence="7">
    <location>
        <begin position="285"/>
        <end position="307"/>
    </location>
</feature>
<keyword evidence="5 7" id="KW-1133">Transmembrane helix</keyword>
<proteinExistence type="inferred from homology"/>
<keyword evidence="3" id="KW-1003">Cell membrane</keyword>
<evidence type="ECO:0000313" key="9">
    <source>
        <dbReference type="EMBL" id="MCY9598719.1"/>
    </source>
</evidence>
<dbReference type="EMBL" id="CP026520">
    <property type="protein sequence ID" value="QAV16260.1"/>
    <property type="molecule type" value="Genomic_DNA"/>
</dbReference>
<feature type="transmembrane region" description="Helical" evidence="7">
    <location>
        <begin position="1000"/>
        <end position="1024"/>
    </location>
</feature>
<evidence type="ECO:0000256" key="2">
    <source>
        <dbReference type="ARBA" id="ARBA00010157"/>
    </source>
</evidence>
<comment type="similarity">
    <text evidence="2">Belongs to the resistance-nodulation-cell division (RND) (TC 2.A.6) family. MmpL subfamily.</text>
</comment>
<accession>A0A410WPK5</accession>
<reference evidence="10 11" key="1">
    <citation type="submission" date="2018-01" db="EMBL/GenBank/DDBJ databases">
        <title>The whole genome sequencing and assembly of Paenibacillus chitinolyticus KCCM 41400 strain.</title>
        <authorList>
            <person name="Kim J.-Y."/>
            <person name="Park M.-K."/>
            <person name="Lee Y.-J."/>
            <person name="Yi H."/>
            <person name="Bahn Y.-S."/>
            <person name="Kim J.F."/>
            <person name="Lee D.-W."/>
        </authorList>
    </citation>
    <scope>NUCLEOTIDE SEQUENCE [LARGE SCALE GENOMIC DNA]</scope>
    <source>
        <strain evidence="10 11">KCCM 41400</strain>
    </source>
</reference>
<feature type="transmembrane region" description="Helical" evidence="7">
    <location>
        <begin position="6"/>
        <end position="26"/>
    </location>
</feature>
<feature type="transmembrane region" description="Helical" evidence="7">
    <location>
        <begin position="931"/>
        <end position="953"/>
    </location>
</feature>
<dbReference type="RefSeq" id="WP_042231310.1">
    <property type="nucleotide sequence ID" value="NZ_CP026520.1"/>
</dbReference>
<feature type="transmembrane region" description="Helical" evidence="7">
    <location>
        <begin position="873"/>
        <end position="892"/>
    </location>
</feature>
<evidence type="ECO:0000256" key="6">
    <source>
        <dbReference type="ARBA" id="ARBA00023136"/>
    </source>
</evidence>
<dbReference type="GO" id="GO:0005886">
    <property type="term" value="C:plasma membrane"/>
    <property type="evidence" value="ECO:0007669"/>
    <property type="project" value="UniProtKB-SubCell"/>
</dbReference>
<evidence type="ECO:0000313" key="12">
    <source>
        <dbReference type="Proteomes" id="UP001527202"/>
    </source>
</evidence>
<feature type="transmembrane region" description="Helical" evidence="7">
    <location>
        <begin position="313"/>
        <end position="340"/>
    </location>
</feature>
<evidence type="ECO:0000256" key="4">
    <source>
        <dbReference type="ARBA" id="ARBA00022692"/>
    </source>
</evidence>
<evidence type="ECO:0000256" key="3">
    <source>
        <dbReference type="ARBA" id="ARBA00022475"/>
    </source>
</evidence>
<dbReference type="SUPFAM" id="SSF82866">
    <property type="entry name" value="Multidrug efflux transporter AcrB transmembrane domain"/>
    <property type="match status" value="2"/>
</dbReference>
<dbReference type="InterPro" id="IPR023908">
    <property type="entry name" value="xxxLxxG_rpt"/>
</dbReference>
<reference evidence="9 12" key="2">
    <citation type="submission" date="2022-05" db="EMBL/GenBank/DDBJ databases">
        <title>Genome Sequencing of Bee-Associated Microbes.</title>
        <authorList>
            <person name="Dunlap C."/>
        </authorList>
    </citation>
    <scope>NUCLEOTIDE SEQUENCE [LARGE SCALE GENOMIC DNA]</scope>
    <source>
        <strain evidence="9 12">NRRL B-23120</strain>
    </source>
</reference>
<dbReference type="InterPro" id="IPR050545">
    <property type="entry name" value="Mycobact_MmpL"/>
</dbReference>
<dbReference type="PANTHER" id="PTHR33406">
    <property type="entry name" value="MEMBRANE PROTEIN MJ1562-RELATED"/>
    <property type="match status" value="1"/>
</dbReference>
<dbReference type="InterPro" id="IPR004869">
    <property type="entry name" value="MMPL_dom"/>
</dbReference>
<keyword evidence="6 7" id="KW-0472">Membrane</keyword>
<dbReference type="NCBIfam" id="TIGR03057">
    <property type="entry name" value="xxxLxxG_by_4"/>
    <property type="match status" value="2"/>
</dbReference>
<dbReference type="Gene3D" id="1.10.287.950">
    <property type="entry name" value="Methyl-accepting chemotaxis protein"/>
    <property type="match status" value="2"/>
</dbReference>
<evidence type="ECO:0000313" key="10">
    <source>
        <dbReference type="EMBL" id="QAV16260.1"/>
    </source>
</evidence>
<dbReference type="OrthoDB" id="9782006at2"/>
<gene>
    <name evidence="9" type="ORF">M5X16_23470</name>
    <name evidence="10" type="ORF">PC41400_00510</name>
</gene>
<keyword evidence="4 7" id="KW-0812">Transmembrane</keyword>
<dbReference type="Pfam" id="PF03176">
    <property type="entry name" value="MMPL"/>
    <property type="match status" value="2"/>
</dbReference>
<organism evidence="10 11">
    <name type="scientific">Paenibacillus chitinolyticus</name>
    <dbReference type="NCBI Taxonomy" id="79263"/>
    <lineage>
        <taxon>Bacteria</taxon>
        <taxon>Bacillati</taxon>
        <taxon>Bacillota</taxon>
        <taxon>Bacilli</taxon>
        <taxon>Bacillales</taxon>
        <taxon>Paenibacillaceae</taxon>
        <taxon>Paenibacillus</taxon>
    </lineage>
</organism>